<name>A0A0G4G145_9ALVE</name>
<dbReference type="InterPro" id="IPR027417">
    <property type="entry name" value="P-loop_NTPase"/>
</dbReference>
<feature type="region of interest" description="Disordered" evidence="4">
    <location>
        <begin position="770"/>
        <end position="791"/>
    </location>
</feature>
<dbReference type="InterPro" id="IPR001752">
    <property type="entry name" value="Kinesin_motor_dom"/>
</dbReference>
<dbReference type="PANTHER" id="PTHR47969">
    <property type="entry name" value="CHROMOSOME-ASSOCIATED KINESIN KIF4A-RELATED"/>
    <property type="match status" value="1"/>
</dbReference>
<dbReference type="SMART" id="SM00129">
    <property type="entry name" value="KISc"/>
    <property type="match status" value="1"/>
</dbReference>
<feature type="domain" description="Kinesin motor" evidence="5">
    <location>
        <begin position="9"/>
        <end position="350"/>
    </location>
</feature>
<keyword evidence="2 3" id="KW-0067">ATP-binding</keyword>
<evidence type="ECO:0000256" key="1">
    <source>
        <dbReference type="ARBA" id="ARBA00022741"/>
    </source>
</evidence>
<keyword evidence="3" id="KW-0505">Motor protein</keyword>
<dbReference type="InterPro" id="IPR019821">
    <property type="entry name" value="Kinesin_motor_CS"/>
</dbReference>
<dbReference type="InterPro" id="IPR029058">
    <property type="entry name" value="AB_hydrolase_fold"/>
</dbReference>
<dbReference type="Gene3D" id="3.40.850.10">
    <property type="entry name" value="Kinesin motor domain"/>
    <property type="match status" value="1"/>
</dbReference>
<dbReference type="CDD" id="cd00106">
    <property type="entry name" value="KISc"/>
    <property type="match status" value="1"/>
</dbReference>
<dbReference type="GO" id="GO:0003777">
    <property type="term" value="F:microtubule motor activity"/>
    <property type="evidence" value="ECO:0007669"/>
    <property type="project" value="InterPro"/>
</dbReference>
<evidence type="ECO:0000256" key="2">
    <source>
        <dbReference type="ARBA" id="ARBA00022840"/>
    </source>
</evidence>
<comment type="similarity">
    <text evidence="3">Belongs to the TRAFAC class myosin-kinesin ATPase superfamily. Kinesin family.</text>
</comment>
<dbReference type="GO" id="GO:0007052">
    <property type="term" value="P:mitotic spindle organization"/>
    <property type="evidence" value="ECO:0007669"/>
    <property type="project" value="TreeGrafter"/>
</dbReference>
<dbReference type="Pfam" id="PF12697">
    <property type="entry name" value="Abhydrolase_6"/>
    <property type="match status" value="1"/>
</dbReference>
<evidence type="ECO:0000313" key="6">
    <source>
        <dbReference type="EMBL" id="CEM21421.1"/>
    </source>
</evidence>
<dbReference type="PROSITE" id="PS50067">
    <property type="entry name" value="KINESIN_MOTOR_2"/>
    <property type="match status" value="1"/>
</dbReference>
<dbReference type="GO" id="GO:0008017">
    <property type="term" value="F:microtubule binding"/>
    <property type="evidence" value="ECO:0007669"/>
    <property type="project" value="InterPro"/>
</dbReference>
<evidence type="ECO:0000256" key="4">
    <source>
        <dbReference type="SAM" id="MobiDB-lite"/>
    </source>
</evidence>
<dbReference type="SUPFAM" id="SSF53474">
    <property type="entry name" value="alpha/beta-Hydrolases"/>
    <property type="match status" value="1"/>
</dbReference>
<organism evidence="6">
    <name type="scientific">Chromera velia CCMP2878</name>
    <dbReference type="NCBI Taxonomy" id="1169474"/>
    <lineage>
        <taxon>Eukaryota</taxon>
        <taxon>Sar</taxon>
        <taxon>Alveolata</taxon>
        <taxon>Colpodellida</taxon>
        <taxon>Chromeraceae</taxon>
        <taxon>Chromera</taxon>
    </lineage>
</organism>
<dbReference type="PANTHER" id="PTHR47969:SF29">
    <property type="entry name" value="KINESIN-LIKE PROTEIN"/>
    <property type="match status" value="1"/>
</dbReference>
<dbReference type="SUPFAM" id="SSF52540">
    <property type="entry name" value="P-loop containing nucleoside triphosphate hydrolases"/>
    <property type="match status" value="1"/>
</dbReference>
<dbReference type="Pfam" id="PF00225">
    <property type="entry name" value="Kinesin"/>
    <property type="match status" value="1"/>
</dbReference>
<feature type="region of interest" description="Disordered" evidence="4">
    <location>
        <begin position="375"/>
        <end position="394"/>
    </location>
</feature>
<dbReference type="PROSITE" id="PS51257">
    <property type="entry name" value="PROKAR_LIPOPROTEIN"/>
    <property type="match status" value="1"/>
</dbReference>
<feature type="binding site" evidence="3">
    <location>
        <begin position="107"/>
        <end position="114"/>
    </location>
    <ligand>
        <name>ATP</name>
        <dbReference type="ChEBI" id="CHEBI:30616"/>
    </ligand>
</feature>
<gene>
    <name evidence="6" type="ORF">Cvel_4014</name>
</gene>
<dbReference type="InterPro" id="IPR027640">
    <property type="entry name" value="Kinesin-like_fam"/>
</dbReference>
<dbReference type="GO" id="GO:0007018">
    <property type="term" value="P:microtubule-based movement"/>
    <property type="evidence" value="ECO:0007669"/>
    <property type="project" value="InterPro"/>
</dbReference>
<dbReference type="VEuPathDB" id="CryptoDB:Cvel_4014"/>
<keyword evidence="1 3" id="KW-0547">Nucleotide-binding</keyword>
<dbReference type="EMBL" id="CDMZ01000784">
    <property type="protein sequence ID" value="CEM21421.1"/>
    <property type="molecule type" value="Genomic_DNA"/>
</dbReference>
<sequence length="1061" mass="115271">MSSPSQKNRVHVVVRVRPALEREIVNGAFHSSLACGKRTPSIFITTADQPVIVDEDSKNPPNVDTMRFDFDGCFDQTKTTEDVFKGSCSHAVADVLEGVNATVFAYGQTGTGKTHTVMGDMHKPGIALLAAKELLDAAAANPSIEIEASYLQIYRKHVSDLLSPDKGAVPDLSVKEDASGEINIPGLTVKSVESMKDVLNLLSYGGARRKQASTALNSTSSRSHAILTFHVRTFTGQMEDDTGSEFATEAKLNIVDLAGSERVKDSGVSGEDFTDATKINLSLFHLSRVVDALLSKEKRIPYKDDTLCFVLKDALGGNCLTTLIATVSPAFLHAQESLGTLHFAAACSKIKNNSHINRMAAKRKGRAWNWKAENTNAKKEPERPPVPWKGTSISSLGGRTTITTSMGNLSVLAFGPESPDAPLALCLHGQPSDAEEFTWWLVHALVWAGYRVVALDMPGRGRSLGSKMVNGGNPFKTRSDKALEPKGPADTVVAVVKALGRSKATLIGYDWGGGIALAMASCPKKRSTVEAVVAFHPSYSETPGESELLQVGAPTLILWCKQDQFHQWSKWGPMGTKLKKSLGTKKYKEFTVNEPEWSKHGWSKHSEAFEREIVHFLTGRDPCPIDPKLQARPEAADATTGGKGVVRKDNVVLRDDLQHMDPSLLEEADKEKEGVEGLREILASEKKKGNKQPLSLLVTAASSHPTRQLISKLRLPLLSPESLQMPDRLIEVGLWTREPANWRSMLASKRFSKGRRVLVRLSSVASKKPADKDYLCAPPGNPTAGGGSGSRVTHRAVLVGPLGGDGGGSYEVEVERAGGGTVKIGVPRKDLLELNSPHKLPPMPGKPPGSTLQLEDGIRIDFSSGAARAKMCEIAMALGPLVENLDFSEGEKTVEIQLECVRTIRKCLELTTFQQDDGGRSRDTTRYCKDDAALFASYGQGHCHTVSSVTCSFLLPWSRLLGIDVKYRGGWTFYGDGGSPVEDVPERHQWIEFTLRPSNQSFVCDLYADDSPRCLRDGKMLTMPMSEAYAQEMYPNGKLLVLSGANVTVDTSPEVLANEFA</sequence>
<reference evidence="6" key="1">
    <citation type="submission" date="2014-11" db="EMBL/GenBank/DDBJ databases">
        <authorList>
            <person name="Otto D Thomas"/>
            <person name="Naeem Raeece"/>
        </authorList>
    </citation>
    <scope>NUCLEOTIDE SEQUENCE</scope>
</reference>
<protein>
    <recommendedName>
        <fullName evidence="5">Kinesin motor domain-containing protein</fullName>
    </recommendedName>
</protein>
<evidence type="ECO:0000259" key="5">
    <source>
        <dbReference type="PROSITE" id="PS50067"/>
    </source>
</evidence>
<dbReference type="InterPro" id="IPR000073">
    <property type="entry name" value="AB_hydrolase_1"/>
</dbReference>
<dbReference type="GO" id="GO:0005875">
    <property type="term" value="C:microtubule associated complex"/>
    <property type="evidence" value="ECO:0007669"/>
    <property type="project" value="TreeGrafter"/>
</dbReference>
<evidence type="ECO:0000256" key="3">
    <source>
        <dbReference type="PROSITE-ProRule" id="PRU00283"/>
    </source>
</evidence>
<dbReference type="PROSITE" id="PS00411">
    <property type="entry name" value="KINESIN_MOTOR_1"/>
    <property type="match status" value="1"/>
</dbReference>
<dbReference type="InterPro" id="IPR036961">
    <property type="entry name" value="Kinesin_motor_dom_sf"/>
</dbReference>
<dbReference type="PRINTS" id="PR00380">
    <property type="entry name" value="KINESINHEAVY"/>
</dbReference>
<dbReference type="GO" id="GO:0005524">
    <property type="term" value="F:ATP binding"/>
    <property type="evidence" value="ECO:0007669"/>
    <property type="project" value="UniProtKB-UniRule"/>
</dbReference>
<dbReference type="GO" id="GO:0051231">
    <property type="term" value="P:spindle elongation"/>
    <property type="evidence" value="ECO:0007669"/>
    <property type="project" value="TreeGrafter"/>
</dbReference>
<accession>A0A0G4G145</accession>
<dbReference type="AlphaFoldDB" id="A0A0G4G145"/>
<dbReference type="Gene3D" id="3.40.50.1820">
    <property type="entry name" value="alpha/beta hydrolase"/>
    <property type="match status" value="1"/>
</dbReference>
<proteinExistence type="inferred from homology"/>